<evidence type="ECO:0000313" key="2">
    <source>
        <dbReference type="Proteomes" id="UP000076871"/>
    </source>
</evidence>
<dbReference type="InParanoid" id="A0A165AUB5"/>
<dbReference type="AlphaFoldDB" id="A0A165AUB5"/>
<accession>A0A165AUB5</accession>
<evidence type="ECO:0000313" key="1">
    <source>
        <dbReference type="EMBL" id="KZS99677.1"/>
    </source>
</evidence>
<dbReference type="Proteomes" id="UP000076871">
    <property type="component" value="Unassembled WGS sequence"/>
</dbReference>
<gene>
    <name evidence="1" type="ORF">LAESUDRAFT_732976</name>
</gene>
<keyword evidence="2" id="KW-1185">Reference proteome</keyword>
<name>A0A165AUB5_9APHY</name>
<sequence length="57" mass="6211">MQVAIGHITSANAAPRARYARFSSVCERSVLSTDVDAFYTTPGHLYLRGSTVALHMI</sequence>
<dbReference type="RefSeq" id="XP_040757418.1">
    <property type="nucleotide sequence ID" value="XM_040910352.1"/>
</dbReference>
<dbReference type="EMBL" id="KV427734">
    <property type="protein sequence ID" value="KZS99677.1"/>
    <property type="molecule type" value="Genomic_DNA"/>
</dbReference>
<dbReference type="GeneID" id="63827381"/>
<organism evidence="1 2">
    <name type="scientific">Laetiporus sulphureus 93-53</name>
    <dbReference type="NCBI Taxonomy" id="1314785"/>
    <lineage>
        <taxon>Eukaryota</taxon>
        <taxon>Fungi</taxon>
        <taxon>Dikarya</taxon>
        <taxon>Basidiomycota</taxon>
        <taxon>Agaricomycotina</taxon>
        <taxon>Agaricomycetes</taxon>
        <taxon>Polyporales</taxon>
        <taxon>Laetiporus</taxon>
    </lineage>
</organism>
<proteinExistence type="predicted"/>
<protein>
    <submittedName>
        <fullName evidence="1">Uncharacterized protein</fullName>
    </submittedName>
</protein>
<reference evidence="1 2" key="1">
    <citation type="journal article" date="2016" name="Mol. Biol. Evol.">
        <title>Comparative Genomics of Early-Diverging Mushroom-Forming Fungi Provides Insights into the Origins of Lignocellulose Decay Capabilities.</title>
        <authorList>
            <person name="Nagy L.G."/>
            <person name="Riley R."/>
            <person name="Tritt A."/>
            <person name="Adam C."/>
            <person name="Daum C."/>
            <person name="Floudas D."/>
            <person name="Sun H."/>
            <person name="Yadav J.S."/>
            <person name="Pangilinan J."/>
            <person name="Larsson K.H."/>
            <person name="Matsuura K."/>
            <person name="Barry K."/>
            <person name="Labutti K."/>
            <person name="Kuo R."/>
            <person name="Ohm R.A."/>
            <person name="Bhattacharya S.S."/>
            <person name="Shirouzu T."/>
            <person name="Yoshinaga Y."/>
            <person name="Martin F.M."/>
            <person name="Grigoriev I.V."/>
            <person name="Hibbett D.S."/>
        </authorList>
    </citation>
    <scope>NUCLEOTIDE SEQUENCE [LARGE SCALE GENOMIC DNA]</scope>
    <source>
        <strain evidence="1 2">93-53</strain>
    </source>
</reference>